<feature type="transmembrane region" description="Helical" evidence="9">
    <location>
        <begin position="58"/>
        <end position="80"/>
    </location>
</feature>
<dbReference type="GO" id="GO:0016324">
    <property type="term" value="C:apical plasma membrane"/>
    <property type="evidence" value="ECO:0007669"/>
    <property type="project" value="UniProtKB-SubCell"/>
</dbReference>
<keyword evidence="6 9" id="KW-0472">Membrane</keyword>
<dbReference type="EMBL" id="GL192731">
    <property type="protein sequence ID" value="EFB20044.1"/>
    <property type="molecule type" value="Genomic_DNA"/>
</dbReference>
<dbReference type="HOGENOM" id="CLU_001265_10_1_1"/>
<dbReference type="InParanoid" id="D2HDT7"/>
<dbReference type="InterPro" id="IPR001958">
    <property type="entry name" value="Tet-R_TetA/multi-R_MdtG-like"/>
</dbReference>
<dbReference type="PANTHER" id="PTHR24002">
    <property type="entry name" value="SOLUTE CARRIER FAMILY 22 MEMBER 18"/>
    <property type="match status" value="1"/>
</dbReference>
<evidence type="ECO:0000256" key="9">
    <source>
        <dbReference type="SAM" id="Phobius"/>
    </source>
</evidence>
<keyword evidence="4 9" id="KW-0812">Transmembrane</keyword>
<dbReference type="Gene3D" id="1.20.1250.20">
    <property type="entry name" value="MFS general substrate transporter like domains"/>
    <property type="match status" value="1"/>
</dbReference>
<name>D2HDT7_AILME</name>
<evidence type="ECO:0000256" key="2">
    <source>
        <dbReference type="ARBA" id="ARBA00009203"/>
    </source>
</evidence>
<feature type="transmembrane region" description="Helical" evidence="9">
    <location>
        <begin position="184"/>
        <end position="202"/>
    </location>
</feature>
<feature type="transmembrane region" description="Helical" evidence="9">
    <location>
        <begin position="25"/>
        <end position="46"/>
    </location>
</feature>
<feature type="domain" description="Major facilitator superfamily (MFS) profile" evidence="10">
    <location>
        <begin position="22"/>
        <end position="418"/>
    </location>
</feature>
<keyword evidence="3" id="KW-1003">Cell membrane</keyword>
<feature type="transmembrane region" description="Helical" evidence="9">
    <location>
        <begin position="391"/>
        <end position="412"/>
    </location>
</feature>
<dbReference type="AlphaFoldDB" id="D2HDT7"/>
<feature type="transmembrane region" description="Helical" evidence="9">
    <location>
        <begin position="101"/>
        <end position="123"/>
    </location>
</feature>
<feature type="transmembrane region" description="Helical" evidence="9">
    <location>
        <begin position="331"/>
        <end position="348"/>
    </location>
</feature>
<protein>
    <recommendedName>
        <fullName evidence="7">Organic cation transporter-like protein 2</fullName>
    </recommendedName>
</protein>
<organism evidence="11">
    <name type="scientific">Ailuropoda melanoleuca</name>
    <name type="common">Giant panda</name>
    <dbReference type="NCBI Taxonomy" id="9646"/>
    <lineage>
        <taxon>Eukaryota</taxon>
        <taxon>Metazoa</taxon>
        <taxon>Chordata</taxon>
        <taxon>Craniata</taxon>
        <taxon>Vertebrata</taxon>
        <taxon>Euteleostomi</taxon>
        <taxon>Mammalia</taxon>
        <taxon>Eutheria</taxon>
        <taxon>Laurasiatheria</taxon>
        <taxon>Carnivora</taxon>
        <taxon>Caniformia</taxon>
        <taxon>Ursidae</taxon>
        <taxon>Ailuropoda</taxon>
    </lineage>
</organism>
<feature type="transmembrane region" description="Helical" evidence="9">
    <location>
        <begin position="307"/>
        <end position="324"/>
    </location>
</feature>
<evidence type="ECO:0000256" key="6">
    <source>
        <dbReference type="ARBA" id="ARBA00023136"/>
    </source>
</evidence>
<feature type="transmembrane region" description="Helical" evidence="9">
    <location>
        <begin position="244"/>
        <end position="264"/>
    </location>
</feature>
<dbReference type="InterPro" id="IPR036259">
    <property type="entry name" value="MFS_trans_sf"/>
</dbReference>
<dbReference type="FunFam" id="1.20.1250.20:FF:000297">
    <property type="entry name" value="Solute carrier family 22 member 18"/>
    <property type="match status" value="1"/>
</dbReference>
<proteinExistence type="inferred from homology"/>
<dbReference type="GO" id="GO:0022857">
    <property type="term" value="F:transmembrane transporter activity"/>
    <property type="evidence" value="ECO:0007669"/>
    <property type="project" value="InterPro"/>
</dbReference>
<evidence type="ECO:0000256" key="4">
    <source>
        <dbReference type="ARBA" id="ARBA00022692"/>
    </source>
</evidence>
<feature type="transmembrane region" description="Helical" evidence="9">
    <location>
        <begin position="276"/>
        <end position="295"/>
    </location>
</feature>
<dbReference type="PROSITE" id="PS50850">
    <property type="entry name" value="MFS"/>
    <property type="match status" value="1"/>
</dbReference>
<evidence type="ECO:0000313" key="11">
    <source>
        <dbReference type="EMBL" id="EFB20044.1"/>
    </source>
</evidence>
<gene>
    <name evidence="11" type="ORF">PANDA_008892</name>
</gene>
<evidence type="ECO:0000256" key="1">
    <source>
        <dbReference type="ARBA" id="ARBA00004424"/>
    </source>
</evidence>
<comment type="subcellular location">
    <subcellularLocation>
        <location evidence="1">Apical cell membrane</location>
        <topology evidence="1">Multi-pass membrane protein</topology>
    </subcellularLocation>
</comment>
<dbReference type="InterPro" id="IPR011701">
    <property type="entry name" value="MFS"/>
</dbReference>
<evidence type="ECO:0000256" key="5">
    <source>
        <dbReference type="ARBA" id="ARBA00022989"/>
    </source>
</evidence>
<accession>D2HDT7</accession>
<keyword evidence="5 9" id="KW-1133">Transmembrane helix</keyword>
<dbReference type="PANTHER" id="PTHR24002:SF3">
    <property type="entry name" value="SOLUTE CARRIER FAMILY 22 MEMBER 18"/>
    <property type="match status" value="1"/>
</dbReference>
<comment type="similarity">
    <text evidence="2">Belongs to the major facilitator (TC 2.A.1) superfamily. Organic cation transporter (TC 2.A.1.19) family.</text>
</comment>
<dbReference type="SUPFAM" id="SSF103473">
    <property type="entry name" value="MFS general substrate transporter"/>
    <property type="match status" value="1"/>
</dbReference>
<dbReference type="InterPro" id="IPR020846">
    <property type="entry name" value="MFS_dom"/>
</dbReference>
<evidence type="ECO:0000256" key="8">
    <source>
        <dbReference type="ARBA" id="ARBA00093348"/>
    </source>
</evidence>
<evidence type="ECO:0000256" key="7">
    <source>
        <dbReference type="ARBA" id="ARBA00078639"/>
    </source>
</evidence>
<dbReference type="OMA" id="RLMKYPR"/>
<reference evidence="11" key="1">
    <citation type="journal article" date="2010" name="Nature">
        <title>The sequence and de novo assembly of the giant panda genome.</title>
        <authorList>
            <person name="Li R."/>
            <person name="Fan W."/>
            <person name="Tian G."/>
            <person name="Zhu H."/>
            <person name="He L."/>
            <person name="Cai J."/>
            <person name="Huang Q."/>
            <person name="Cai Q."/>
            <person name="Li B."/>
            <person name="Bai Y."/>
            <person name="Zhang Z."/>
            <person name="Zhang Y."/>
            <person name="Wang W."/>
            <person name="Li J."/>
            <person name="Wei F."/>
            <person name="Li H."/>
            <person name="Jian M."/>
            <person name="Li J."/>
            <person name="Zhang Z."/>
            <person name="Nielsen R."/>
            <person name="Li D."/>
            <person name="Gu W."/>
            <person name="Yang Z."/>
            <person name="Xuan Z."/>
            <person name="Ryder O.A."/>
            <person name="Leung F.C."/>
            <person name="Zhou Y."/>
            <person name="Cao J."/>
            <person name="Sun X."/>
            <person name="Fu Y."/>
            <person name="Fang X."/>
            <person name="Guo X."/>
            <person name="Wang B."/>
            <person name="Hou R."/>
            <person name="Shen F."/>
            <person name="Mu B."/>
            <person name="Ni P."/>
            <person name="Lin R."/>
            <person name="Qian W."/>
            <person name="Wang G."/>
            <person name="Yu C."/>
            <person name="Nie W."/>
            <person name="Wang J."/>
            <person name="Wu Z."/>
            <person name="Liang H."/>
            <person name="Min J."/>
            <person name="Wu Q."/>
            <person name="Cheng S."/>
            <person name="Ruan J."/>
            <person name="Wang M."/>
            <person name="Shi Z."/>
            <person name="Wen M."/>
            <person name="Liu B."/>
            <person name="Ren X."/>
            <person name="Zheng H."/>
            <person name="Dong D."/>
            <person name="Cook K."/>
            <person name="Shan G."/>
            <person name="Zhang H."/>
            <person name="Kosiol C."/>
            <person name="Xie X."/>
            <person name="Lu Z."/>
            <person name="Zheng H."/>
            <person name="Li Y."/>
            <person name="Steiner C.C."/>
            <person name="Lam T.T."/>
            <person name="Lin S."/>
            <person name="Zhang Q."/>
            <person name="Li G."/>
            <person name="Tian J."/>
            <person name="Gong T."/>
            <person name="Liu H."/>
            <person name="Zhang D."/>
            <person name="Fang L."/>
            <person name="Ye C."/>
            <person name="Zhang J."/>
            <person name="Hu W."/>
            <person name="Xu A."/>
            <person name="Ren Y."/>
            <person name="Zhang G."/>
            <person name="Bruford M.W."/>
            <person name="Li Q."/>
            <person name="Ma L."/>
            <person name="Guo Y."/>
            <person name="An N."/>
            <person name="Hu Y."/>
            <person name="Zheng Y."/>
            <person name="Shi Y."/>
            <person name="Li Z."/>
            <person name="Liu Q."/>
            <person name="Chen Y."/>
            <person name="Zhao J."/>
            <person name="Qu N."/>
            <person name="Zhao S."/>
            <person name="Tian F."/>
            <person name="Wang X."/>
            <person name="Wang H."/>
            <person name="Xu L."/>
            <person name="Liu X."/>
            <person name="Vinar T."/>
            <person name="Wang Y."/>
            <person name="Lam T.W."/>
            <person name="Yiu S.M."/>
            <person name="Liu S."/>
            <person name="Zhang H."/>
            <person name="Li D."/>
            <person name="Huang Y."/>
            <person name="Wang X."/>
            <person name="Yang G."/>
            <person name="Jiang Z."/>
            <person name="Wang J."/>
            <person name="Qin N."/>
            <person name="Li L."/>
            <person name="Li J."/>
            <person name="Bolund L."/>
            <person name="Kristiansen K."/>
            <person name="Wong G.K."/>
            <person name="Olson M."/>
            <person name="Zhang X."/>
            <person name="Li S."/>
            <person name="Yang H."/>
            <person name="Wang J."/>
            <person name="Wang J."/>
        </authorList>
    </citation>
    <scope>NUCLEOTIDE SEQUENCE [LARGE SCALE GENOMIC DNA]</scope>
</reference>
<evidence type="ECO:0000256" key="3">
    <source>
        <dbReference type="ARBA" id="ARBA00022475"/>
    </source>
</evidence>
<dbReference type="PRINTS" id="PR01035">
    <property type="entry name" value="TCRTETA"/>
</dbReference>
<sequence>MRGAGAPRGQGQHSGGMGTLGRPQVILLTYVLFALELTCLFMRFSIMPYLTRRLGLDSVAFSYLQTAFGVLQLLGGPVFGRFADQRGARAAFTLNFLASSAFYLLLAAACSPALPGVALLYALPLPAALMQGLPAAQMVIADLSAPEERPAALGRLGLCFGVGMIFGSLLGGTLSAAYGLQCPAFVALVANLMAATLSYTLIPSSTKGASAPTPAAPPGRTQASVFDLKAISHVLLQPGVLPVFLIKVVSGFPSGLFMVTFSIISMDFFQLDAAQAGYLMSFFGVLQMVIQGLVIGRLSSHFSEGSLLWASTLVFIVVGLAMALMSNVFHFCLLMPGLVFGLCALNVVTDSMLTKAVSASDTGTMLGLCASVQPLTRTLGPIVGGLLYHSFGVPVFGHVQFATNVLVLLVLWRQPLPQKTDKV</sequence>
<feature type="transmembrane region" description="Helical" evidence="9">
    <location>
        <begin position="152"/>
        <end position="172"/>
    </location>
</feature>
<dbReference type="GO" id="GO:0005635">
    <property type="term" value="C:nuclear envelope"/>
    <property type="evidence" value="ECO:0007669"/>
    <property type="project" value="TreeGrafter"/>
</dbReference>
<evidence type="ECO:0000259" key="10">
    <source>
        <dbReference type="PROSITE" id="PS50850"/>
    </source>
</evidence>
<dbReference type="Pfam" id="PF07690">
    <property type="entry name" value="MFS_1"/>
    <property type="match status" value="1"/>
</dbReference>
<feature type="non-terminal residue" evidence="11">
    <location>
        <position position="423"/>
    </location>
</feature>
<dbReference type="CDD" id="cd17331">
    <property type="entry name" value="MFS_SLC22A18"/>
    <property type="match status" value="1"/>
</dbReference>
<comment type="function">
    <text evidence="8">May act as a transporter of organic cations based on a proton efflux antiport mechanism. May play a role in the transport of chloroquine and quinidine-related compounds in kidney. Plays a role in the regulation of lipid metabolism.</text>
</comment>